<feature type="region of interest" description="Disordered" evidence="1">
    <location>
        <begin position="73"/>
        <end position="96"/>
    </location>
</feature>
<accession>A0A1A9VW79</accession>
<sequence length="112" mass="12593">MIDINNGNGVVVQSEAVFILFSSIKIFCDTYTSSFMVKNSGGSSWNKKSRQTGDWVDEANVGKEPLRPEVDTAITGQRRTESWPIEDRGAETIEQTNDHENRSTFVLFCINE</sequence>
<protein>
    <submittedName>
        <fullName evidence="2">Uncharacterized protein</fullName>
    </submittedName>
</protein>
<evidence type="ECO:0000313" key="2">
    <source>
        <dbReference type="EnsemblMetazoa" id="GAUT049614-PA"/>
    </source>
</evidence>
<name>A0A1A9VW79_GLOAU</name>
<organism evidence="2 3">
    <name type="scientific">Glossina austeni</name>
    <name type="common">Savannah tsetse fly</name>
    <dbReference type="NCBI Taxonomy" id="7395"/>
    <lineage>
        <taxon>Eukaryota</taxon>
        <taxon>Metazoa</taxon>
        <taxon>Ecdysozoa</taxon>
        <taxon>Arthropoda</taxon>
        <taxon>Hexapoda</taxon>
        <taxon>Insecta</taxon>
        <taxon>Pterygota</taxon>
        <taxon>Neoptera</taxon>
        <taxon>Endopterygota</taxon>
        <taxon>Diptera</taxon>
        <taxon>Brachycera</taxon>
        <taxon>Muscomorpha</taxon>
        <taxon>Hippoboscoidea</taxon>
        <taxon>Glossinidae</taxon>
        <taxon>Glossina</taxon>
    </lineage>
</organism>
<reference evidence="2" key="1">
    <citation type="submission" date="2020-05" db="UniProtKB">
        <authorList>
            <consortium name="EnsemblMetazoa"/>
        </authorList>
    </citation>
    <scope>IDENTIFICATION</scope>
    <source>
        <strain evidence="2">TTRI</strain>
    </source>
</reference>
<feature type="compositionally biased region" description="Basic and acidic residues" evidence="1">
    <location>
        <begin position="78"/>
        <end position="96"/>
    </location>
</feature>
<dbReference type="AlphaFoldDB" id="A0A1A9VW79"/>
<dbReference type="Proteomes" id="UP000078200">
    <property type="component" value="Unassembled WGS sequence"/>
</dbReference>
<dbReference type="EnsemblMetazoa" id="GAUT049614-RA">
    <property type="protein sequence ID" value="GAUT049614-PA"/>
    <property type="gene ID" value="GAUT049614"/>
</dbReference>
<proteinExistence type="predicted"/>
<dbReference type="VEuPathDB" id="VectorBase:GAUT049614"/>
<evidence type="ECO:0000256" key="1">
    <source>
        <dbReference type="SAM" id="MobiDB-lite"/>
    </source>
</evidence>
<evidence type="ECO:0000313" key="3">
    <source>
        <dbReference type="Proteomes" id="UP000078200"/>
    </source>
</evidence>
<keyword evidence="3" id="KW-1185">Reference proteome</keyword>